<proteinExistence type="predicted"/>
<gene>
    <name evidence="2" type="ORF">E2C01_092185</name>
</gene>
<dbReference type="PANTHER" id="PTHR47018">
    <property type="entry name" value="CXC DOMAIN-CONTAINING PROTEIN-RELATED"/>
    <property type="match status" value="1"/>
</dbReference>
<keyword evidence="3" id="KW-1185">Reference proteome</keyword>
<evidence type="ECO:0000313" key="3">
    <source>
        <dbReference type="Proteomes" id="UP000324222"/>
    </source>
</evidence>
<dbReference type="AlphaFoldDB" id="A0A5B7JX35"/>
<evidence type="ECO:0000256" key="1">
    <source>
        <dbReference type="SAM" id="MobiDB-lite"/>
    </source>
</evidence>
<dbReference type="PANTHER" id="PTHR47018:SF3">
    <property type="entry name" value="MYCBP-ASSOCIATED PROTEIN"/>
    <property type="match status" value="1"/>
</dbReference>
<organism evidence="2 3">
    <name type="scientific">Portunus trituberculatus</name>
    <name type="common">Swimming crab</name>
    <name type="synonym">Neptunus trituberculatus</name>
    <dbReference type="NCBI Taxonomy" id="210409"/>
    <lineage>
        <taxon>Eukaryota</taxon>
        <taxon>Metazoa</taxon>
        <taxon>Ecdysozoa</taxon>
        <taxon>Arthropoda</taxon>
        <taxon>Crustacea</taxon>
        <taxon>Multicrustacea</taxon>
        <taxon>Malacostraca</taxon>
        <taxon>Eumalacostraca</taxon>
        <taxon>Eucarida</taxon>
        <taxon>Decapoda</taxon>
        <taxon>Pleocyemata</taxon>
        <taxon>Brachyura</taxon>
        <taxon>Eubrachyura</taxon>
        <taxon>Portunoidea</taxon>
        <taxon>Portunidae</taxon>
        <taxon>Portuninae</taxon>
        <taxon>Portunus</taxon>
    </lineage>
</organism>
<protein>
    <submittedName>
        <fullName evidence="2">Uncharacterized protein</fullName>
    </submittedName>
</protein>
<dbReference type="Proteomes" id="UP000324222">
    <property type="component" value="Unassembled WGS sequence"/>
</dbReference>
<name>A0A5B7JX35_PORTR</name>
<comment type="caution">
    <text evidence="2">The sequence shown here is derived from an EMBL/GenBank/DDBJ whole genome shotgun (WGS) entry which is preliminary data.</text>
</comment>
<feature type="region of interest" description="Disordered" evidence="1">
    <location>
        <begin position="1"/>
        <end position="29"/>
    </location>
</feature>
<dbReference type="EMBL" id="VSRR010107819">
    <property type="protein sequence ID" value="MPC96904.1"/>
    <property type="molecule type" value="Genomic_DNA"/>
</dbReference>
<reference evidence="2 3" key="1">
    <citation type="submission" date="2019-05" db="EMBL/GenBank/DDBJ databases">
        <title>Another draft genome of Portunus trituberculatus and its Hox gene families provides insights of decapod evolution.</title>
        <authorList>
            <person name="Jeong J.-H."/>
            <person name="Song I."/>
            <person name="Kim S."/>
            <person name="Choi T."/>
            <person name="Kim D."/>
            <person name="Ryu S."/>
            <person name="Kim W."/>
        </authorList>
    </citation>
    <scope>NUCLEOTIDE SEQUENCE [LARGE SCALE GENOMIC DNA]</scope>
    <source>
        <tissue evidence="2">Muscle</tissue>
    </source>
</reference>
<sequence length="216" mass="23934">MQDRSKPIKYDVQQETYDGPKNPSMPPEQAINQVPPLSFLAAQDILADQKCPEYNGYNTRLCREAGMLPQPKTEVAFPSFVDRPPAHPDTIKTAIEKGLSLLRAAGEDVLIFTADQQLYKVTIDIIFHQPSYFKSVIPLLGGMHMLMNFIHATAVIMAGSGIKEVLASTFGSVDKMLTGTKYPQNFRALKMLVEALLHGVIQEQGVTSFARLIEVL</sequence>
<evidence type="ECO:0000313" key="2">
    <source>
        <dbReference type="EMBL" id="MPC96904.1"/>
    </source>
</evidence>
<accession>A0A5B7JX35</accession>